<comment type="similarity">
    <text evidence="1">Belongs to the bacterial reverse transcriptase family.</text>
</comment>
<dbReference type="Proteomes" id="UP001501523">
    <property type="component" value="Unassembled WGS sequence"/>
</dbReference>
<evidence type="ECO:0000313" key="4">
    <source>
        <dbReference type="Proteomes" id="UP001501523"/>
    </source>
</evidence>
<comment type="caution">
    <text evidence="3">The sequence shown here is derived from an EMBL/GenBank/DDBJ whole genome shotgun (WGS) entry which is preliminary data.</text>
</comment>
<gene>
    <name evidence="3" type="ORF">GCM10009105_32080</name>
</gene>
<sequence>MRGEASPVASNPDYAWIVNFNNGNANIYNRNNQCRVRAVRSVARASECQGATSVGFHELFLAWRCARKNKQPSANQLDFECRWTDRLLDLQERINAGRWSPSPTTCFVATRPKAREIHAPDFSDRVVHHWLMSRIEPAFEPGFIFDSYANRKGKGSHAAVDRLKGFVRQVASGQGGGWYLQLDIANYFNTIHRPTLWTILKRRMAKAGVPEVAQRVTHALLRKSPIEYGVVHRSTAQERAQIPLHKRLENSPAACGIPIGNLSSQFFANVYLNELDQFVKHELKAQRYIRYVDDFVIIHRDRAQLERWRDQIETFLRDRLRLKLKADQRLRSLTDGADFLGYVVFPTHTRVRTRVVRHARAALTEWAADHVRADAVRATPEDYRRLQSIAASYDGHFTHANAHRLSEQFNKRFPWLAAARTPRRFRLRDEGRYSAILRDATNYEDAA</sequence>
<dbReference type="PROSITE" id="PS50878">
    <property type="entry name" value="RT_POL"/>
    <property type="match status" value="1"/>
</dbReference>
<name>A0ABN1IUH7_9GAMM</name>
<dbReference type="Pfam" id="PF00078">
    <property type="entry name" value="RVT_1"/>
    <property type="match status" value="1"/>
</dbReference>
<dbReference type="PANTHER" id="PTHR34047:SF8">
    <property type="entry name" value="PROTEIN YKFC"/>
    <property type="match status" value="1"/>
</dbReference>
<keyword evidence="4" id="KW-1185">Reference proteome</keyword>
<evidence type="ECO:0000259" key="2">
    <source>
        <dbReference type="PROSITE" id="PS50878"/>
    </source>
</evidence>
<proteinExistence type="inferred from homology"/>
<keyword evidence="3" id="KW-0695">RNA-directed DNA polymerase</keyword>
<dbReference type="InterPro" id="IPR051083">
    <property type="entry name" value="GrpII_Intron_Splice-Mob/Def"/>
</dbReference>
<protein>
    <submittedName>
        <fullName evidence="3">RNA-directed DNA polymerase</fullName>
    </submittedName>
</protein>
<evidence type="ECO:0000256" key="1">
    <source>
        <dbReference type="ARBA" id="ARBA00034120"/>
    </source>
</evidence>
<dbReference type="InterPro" id="IPR000477">
    <property type="entry name" value="RT_dom"/>
</dbReference>
<reference evidence="4" key="1">
    <citation type="journal article" date="2019" name="Int. J. Syst. Evol. Microbiol.">
        <title>The Global Catalogue of Microorganisms (GCM) 10K type strain sequencing project: providing services to taxonomists for standard genome sequencing and annotation.</title>
        <authorList>
            <consortium name="The Broad Institute Genomics Platform"/>
            <consortium name="The Broad Institute Genome Sequencing Center for Infectious Disease"/>
            <person name="Wu L."/>
            <person name="Ma J."/>
        </authorList>
    </citation>
    <scope>NUCLEOTIDE SEQUENCE [LARGE SCALE GENOMIC DNA]</scope>
    <source>
        <strain evidence="4">JCM 15421</strain>
    </source>
</reference>
<accession>A0ABN1IUH7</accession>
<dbReference type="EMBL" id="BAAAEU010000024">
    <property type="protein sequence ID" value="GAA0721603.1"/>
    <property type="molecule type" value="Genomic_DNA"/>
</dbReference>
<dbReference type="InterPro" id="IPR043502">
    <property type="entry name" value="DNA/RNA_pol_sf"/>
</dbReference>
<keyword evidence="3" id="KW-0808">Transferase</keyword>
<dbReference type="CDD" id="cd01646">
    <property type="entry name" value="RT_Bac_retron_I"/>
    <property type="match status" value="1"/>
</dbReference>
<dbReference type="GO" id="GO:0003964">
    <property type="term" value="F:RNA-directed DNA polymerase activity"/>
    <property type="evidence" value="ECO:0007669"/>
    <property type="project" value="UniProtKB-KW"/>
</dbReference>
<dbReference type="PANTHER" id="PTHR34047">
    <property type="entry name" value="NUCLEAR INTRON MATURASE 1, MITOCHONDRIAL-RELATED"/>
    <property type="match status" value="1"/>
</dbReference>
<organism evidence="3 4">
    <name type="scientific">Dokdonella soli</name>
    <dbReference type="NCBI Taxonomy" id="529810"/>
    <lineage>
        <taxon>Bacteria</taxon>
        <taxon>Pseudomonadati</taxon>
        <taxon>Pseudomonadota</taxon>
        <taxon>Gammaproteobacteria</taxon>
        <taxon>Lysobacterales</taxon>
        <taxon>Rhodanobacteraceae</taxon>
        <taxon>Dokdonella</taxon>
    </lineage>
</organism>
<dbReference type="SUPFAM" id="SSF56672">
    <property type="entry name" value="DNA/RNA polymerases"/>
    <property type="match status" value="1"/>
</dbReference>
<keyword evidence="3" id="KW-0548">Nucleotidyltransferase</keyword>
<feature type="domain" description="Reverse transcriptase" evidence="2">
    <location>
        <begin position="1"/>
        <end position="344"/>
    </location>
</feature>
<evidence type="ECO:0000313" key="3">
    <source>
        <dbReference type="EMBL" id="GAA0721603.1"/>
    </source>
</evidence>